<evidence type="ECO:0000313" key="1">
    <source>
        <dbReference type="EMBL" id="KAL3537560.1"/>
    </source>
</evidence>
<evidence type="ECO:0000313" key="2">
    <source>
        <dbReference type="Proteomes" id="UP001630127"/>
    </source>
</evidence>
<protein>
    <submittedName>
        <fullName evidence="1">Uncharacterized protein</fullName>
    </submittedName>
</protein>
<accession>A0ABD3B2I0</accession>
<name>A0ABD3B2I0_9GENT</name>
<proteinExistence type="predicted"/>
<organism evidence="1 2">
    <name type="scientific">Cinchona calisaya</name>
    <dbReference type="NCBI Taxonomy" id="153742"/>
    <lineage>
        <taxon>Eukaryota</taxon>
        <taxon>Viridiplantae</taxon>
        <taxon>Streptophyta</taxon>
        <taxon>Embryophyta</taxon>
        <taxon>Tracheophyta</taxon>
        <taxon>Spermatophyta</taxon>
        <taxon>Magnoliopsida</taxon>
        <taxon>eudicotyledons</taxon>
        <taxon>Gunneridae</taxon>
        <taxon>Pentapetalae</taxon>
        <taxon>asterids</taxon>
        <taxon>lamiids</taxon>
        <taxon>Gentianales</taxon>
        <taxon>Rubiaceae</taxon>
        <taxon>Cinchonoideae</taxon>
        <taxon>Cinchoneae</taxon>
        <taxon>Cinchona</taxon>
    </lineage>
</organism>
<gene>
    <name evidence="1" type="ORF">ACH5RR_000926</name>
</gene>
<dbReference type="Proteomes" id="UP001630127">
    <property type="component" value="Unassembled WGS sequence"/>
</dbReference>
<comment type="caution">
    <text evidence="1">The sequence shown here is derived from an EMBL/GenBank/DDBJ whole genome shotgun (WGS) entry which is preliminary data.</text>
</comment>
<dbReference type="AlphaFoldDB" id="A0ABD3B2I0"/>
<keyword evidence="2" id="KW-1185">Reference proteome</keyword>
<reference evidence="1 2" key="1">
    <citation type="submission" date="2024-11" db="EMBL/GenBank/DDBJ databases">
        <title>A near-complete genome assembly of Cinchona calisaya.</title>
        <authorList>
            <person name="Lian D.C."/>
            <person name="Zhao X.W."/>
            <person name="Wei L."/>
        </authorList>
    </citation>
    <scope>NUCLEOTIDE SEQUENCE [LARGE SCALE GENOMIC DNA]</scope>
    <source>
        <tissue evidence="1">Nenye</tissue>
    </source>
</reference>
<sequence length="240" mass="27293">MYVPPSMRNGERSLWEVNEENADKIGSYSEHDEKIVISEAIIQGSAWVTERHTLSGFTEPMSFPEVFTFQISRSSREMTISRLSSTLANSLSSVGRCGRDMADRRKRARKGTHKCVPKMMVDNGVAVNILQSSMMKRLRKSTEDLIPIDIVASSFTRRLLIPRESYQSMNEVEMVKVNPKPIVAEVHATEAVYYYGWKVVNKELFRSTNIGRSLEKVIKSPSNEYYHEGKRPRVSAEGVP</sequence>
<dbReference type="EMBL" id="JBJUIK010000001">
    <property type="protein sequence ID" value="KAL3537560.1"/>
    <property type="molecule type" value="Genomic_DNA"/>
</dbReference>